<dbReference type="PROSITE" id="PS50104">
    <property type="entry name" value="TIR"/>
    <property type="match status" value="1"/>
</dbReference>
<gene>
    <name evidence="4" type="ORF">LHUE1_002211</name>
</gene>
<dbReference type="Gene3D" id="3.40.50.10140">
    <property type="entry name" value="Toll/interleukin-1 receptor homology (TIR) domain"/>
    <property type="match status" value="1"/>
</dbReference>
<sequence>MSVSSIQNSIISLQRDLNRLNEKLTHSRQKSAKEAAKVASASEKLGRGNLSSSRISSLNKDIINGQSAQAKEAKNQASISKELQRKNEKLGVLQTQLSKEMQAEQNKSAAKIQRDYQNQLNQLRNQQISILNEQLSSANDAEQVQRKYDVFISYAHSDSGYVTRLREDLEEADIKVWIDSDEIVWGSSLVESINKGFQNSRFTILVLSKDYFTRFWTQQELRAAFVKESKRKDETILPIYLNITADEVSDYNFSLGDIMAMNAAIVPNKDIVSAIKRALKKI</sequence>
<dbReference type="InterPro" id="IPR000157">
    <property type="entry name" value="TIR_dom"/>
</dbReference>
<name>A0ABY8DQX4_9LACO</name>
<feature type="compositionally biased region" description="Basic and acidic residues" evidence="2">
    <location>
        <begin position="26"/>
        <end position="36"/>
    </location>
</feature>
<feature type="domain" description="TIR" evidence="3">
    <location>
        <begin position="146"/>
        <end position="282"/>
    </location>
</feature>
<dbReference type="PANTHER" id="PTHR16253">
    <property type="entry name" value="TETRATRICOPEPTIDE REPEAT PROTEIN 22"/>
    <property type="match status" value="1"/>
</dbReference>
<dbReference type="SUPFAM" id="SSF52200">
    <property type="entry name" value="Toll/Interleukin receptor TIR domain"/>
    <property type="match status" value="1"/>
</dbReference>
<protein>
    <submittedName>
        <fullName evidence="4">TIR domain-containing protein</fullName>
    </submittedName>
</protein>
<dbReference type="RefSeq" id="WP_049172248.1">
    <property type="nucleotide sequence ID" value="NZ_CP120687.1"/>
</dbReference>
<dbReference type="EMBL" id="CP120687">
    <property type="protein sequence ID" value="WFB38673.1"/>
    <property type="molecule type" value="Genomic_DNA"/>
</dbReference>
<dbReference type="InterPro" id="IPR042342">
    <property type="entry name" value="TTC22"/>
</dbReference>
<evidence type="ECO:0000256" key="1">
    <source>
        <dbReference type="SAM" id="Coils"/>
    </source>
</evidence>
<feature type="coiled-coil region" evidence="1">
    <location>
        <begin position="106"/>
        <end position="133"/>
    </location>
</feature>
<evidence type="ECO:0000259" key="3">
    <source>
        <dbReference type="PROSITE" id="PS50104"/>
    </source>
</evidence>
<evidence type="ECO:0000313" key="5">
    <source>
        <dbReference type="Proteomes" id="UP001220228"/>
    </source>
</evidence>
<keyword evidence="1" id="KW-0175">Coiled coil</keyword>
<dbReference type="Proteomes" id="UP001220228">
    <property type="component" value="Chromosome"/>
</dbReference>
<dbReference type="InterPro" id="IPR035897">
    <property type="entry name" value="Toll_tir_struct_dom_sf"/>
</dbReference>
<feature type="region of interest" description="Disordered" evidence="2">
    <location>
        <begin position="26"/>
        <end position="52"/>
    </location>
</feature>
<keyword evidence="5" id="KW-1185">Reference proteome</keyword>
<evidence type="ECO:0000256" key="2">
    <source>
        <dbReference type="SAM" id="MobiDB-lite"/>
    </source>
</evidence>
<evidence type="ECO:0000313" key="4">
    <source>
        <dbReference type="EMBL" id="WFB38673.1"/>
    </source>
</evidence>
<reference evidence="4 5" key="1">
    <citation type="submission" date="2023-03" db="EMBL/GenBank/DDBJ databases">
        <authorList>
            <person name="Ruckert-Reed C."/>
        </authorList>
    </citation>
    <scope>NUCLEOTIDE SEQUENCE [LARGE SCALE GENOMIC DNA]</scope>
    <source>
        <strain evidence="4 5">DSM 115425</strain>
    </source>
</reference>
<dbReference type="Pfam" id="PF13676">
    <property type="entry name" value="TIR_2"/>
    <property type="match status" value="1"/>
</dbReference>
<accession>A0ABY8DQX4</accession>
<dbReference type="SMART" id="SM00255">
    <property type="entry name" value="TIR"/>
    <property type="match status" value="1"/>
</dbReference>
<organism evidence="4 5">
    <name type="scientific">Lacticaseibacillus huelsenbergensis</name>
    <dbReference type="NCBI Taxonomy" id="3035291"/>
    <lineage>
        <taxon>Bacteria</taxon>
        <taxon>Bacillati</taxon>
        <taxon>Bacillota</taxon>
        <taxon>Bacilli</taxon>
        <taxon>Lactobacillales</taxon>
        <taxon>Lactobacillaceae</taxon>
        <taxon>Lacticaseibacillus</taxon>
    </lineage>
</organism>
<dbReference type="PANTHER" id="PTHR16253:SF0">
    <property type="entry name" value="TETRATRICOPEPTIDE REPEAT PROTEIN 22"/>
    <property type="match status" value="1"/>
</dbReference>
<proteinExistence type="predicted"/>